<sequence length="68" mass="7921">MRIFGIFSNVSPLKKHARMLESPFGKYYTDIWFNVIIVTGGVTKVVLVTYHSRILFVRNVSNKFKENI</sequence>
<protein>
    <submittedName>
        <fullName evidence="2">Uncharacterized protein</fullName>
    </submittedName>
</protein>
<reference evidence="2" key="3">
    <citation type="submission" date="2025-09" db="UniProtKB">
        <authorList>
            <consortium name="Ensembl"/>
        </authorList>
    </citation>
    <scope>IDENTIFICATION</scope>
</reference>
<reference evidence="3" key="1">
    <citation type="submission" date="2003-08" db="EMBL/GenBank/DDBJ databases">
        <authorList>
            <person name="Birren B."/>
            <person name="Nusbaum C."/>
            <person name="Abebe A."/>
            <person name="Abouelleil A."/>
            <person name="Adekoya E."/>
            <person name="Ait-zahra M."/>
            <person name="Allen N."/>
            <person name="Allen T."/>
            <person name="An P."/>
            <person name="Anderson M."/>
            <person name="Anderson S."/>
            <person name="Arachchi H."/>
            <person name="Armbruster J."/>
            <person name="Bachantsang P."/>
            <person name="Baldwin J."/>
            <person name="Barry A."/>
            <person name="Bayul T."/>
            <person name="Blitshsteyn B."/>
            <person name="Bloom T."/>
            <person name="Blye J."/>
            <person name="Boguslavskiy L."/>
            <person name="Borowsky M."/>
            <person name="Boukhgalter B."/>
            <person name="Brunache A."/>
            <person name="Butler J."/>
            <person name="Calixte N."/>
            <person name="Calvo S."/>
            <person name="Camarata J."/>
            <person name="Campo K."/>
            <person name="Chang J."/>
            <person name="Cheshatsang Y."/>
            <person name="Citroen M."/>
            <person name="Collymore A."/>
            <person name="Considine T."/>
            <person name="Cook A."/>
            <person name="Cooke P."/>
            <person name="Corum B."/>
            <person name="Cuomo C."/>
            <person name="David R."/>
            <person name="Dawoe T."/>
            <person name="Degray S."/>
            <person name="Dodge S."/>
            <person name="Dooley K."/>
            <person name="Dorje P."/>
            <person name="Dorjee K."/>
            <person name="Dorris L."/>
            <person name="Duffey N."/>
            <person name="Dupes A."/>
            <person name="Elkins T."/>
            <person name="Engels R."/>
            <person name="Erickson J."/>
            <person name="Farina A."/>
            <person name="Faro S."/>
            <person name="Ferreira P."/>
            <person name="Fischer H."/>
            <person name="Fitzgerald M."/>
            <person name="Foley K."/>
            <person name="Gage D."/>
            <person name="Galagan J."/>
            <person name="Gearin G."/>
            <person name="Gnerre S."/>
            <person name="Gnirke A."/>
            <person name="Goyette A."/>
            <person name="Graham J."/>
            <person name="Grandbois E."/>
            <person name="Gyaltsen K."/>
            <person name="Hafez N."/>
            <person name="Hagopian D."/>
            <person name="Hagos B."/>
            <person name="Hall J."/>
            <person name="Hatcher B."/>
            <person name="Heller A."/>
            <person name="Higgins H."/>
            <person name="Honan T."/>
            <person name="Horn A."/>
            <person name="Houde N."/>
            <person name="Hughes L."/>
            <person name="Hulme W."/>
            <person name="Husby E."/>
            <person name="Iliev I."/>
            <person name="Jaffe D."/>
            <person name="Jones C."/>
            <person name="Kamal M."/>
            <person name="Kamat A."/>
            <person name="Kamvysselis M."/>
            <person name="Karlsson E."/>
            <person name="Kells C."/>
            <person name="Kieu A."/>
            <person name="Kisner P."/>
            <person name="Kodira C."/>
            <person name="Kulbokas E."/>
            <person name="Labutti K."/>
            <person name="Lama D."/>
            <person name="Landers T."/>
            <person name="Leger J."/>
            <person name="Levine S."/>
            <person name="Lewis D."/>
            <person name="Lewis T."/>
            <person name="Lindblad-toh K."/>
            <person name="Liu X."/>
            <person name="Lokyitsang T."/>
            <person name="Lokyitsang Y."/>
            <person name="Lucien O."/>
            <person name="Lui A."/>
            <person name="Ma L.J."/>
            <person name="Mabbitt R."/>
            <person name="Macdonald J."/>
            <person name="Maclean C."/>
            <person name="Major J."/>
            <person name="Manning J."/>
            <person name="Marabella R."/>
            <person name="Maru K."/>
            <person name="Matthews C."/>
            <person name="Mauceli E."/>
            <person name="Mccarthy M."/>
            <person name="Mcdonough S."/>
            <person name="Mcghee T."/>
            <person name="Meldrim J."/>
            <person name="Meneus L."/>
            <person name="Mesirov J."/>
            <person name="Mihalev A."/>
            <person name="Mihova T."/>
            <person name="Mikkelsen T."/>
            <person name="Mlenga V."/>
            <person name="Moru K."/>
            <person name="Mozes J."/>
            <person name="Mulrain L."/>
            <person name="Munson G."/>
            <person name="Naylor J."/>
            <person name="Newes C."/>
            <person name="Nguyen C."/>
            <person name="Nguyen N."/>
            <person name="Nguyen T."/>
            <person name="Nicol R."/>
            <person name="Nielsen C."/>
            <person name="Nizzari M."/>
            <person name="Norbu C."/>
            <person name="Norbu N."/>
            <person name="O'donnell P."/>
            <person name="Okoawo O."/>
            <person name="O'leary S."/>
            <person name="Omotosho B."/>
            <person name="O'neill K."/>
            <person name="Osman S."/>
            <person name="Parker S."/>
            <person name="Perrin D."/>
            <person name="Phunkhang P."/>
            <person name="Piqani B."/>
            <person name="Purcell S."/>
            <person name="Rachupka T."/>
            <person name="Ramasamy U."/>
            <person name="Rameau R."/>
            <person name="Ray V."/>
            <person name="Raymond C."/>
            <person name="Retta R."/>
            <person name="Richardson S."/>
            <person name="Rise C."/>
            <person name="Rodriguez J."/>
            <person name="Rogers J."/>
            <person name="Rogov P."/>
            <person name="Rutman M."/>
            <person name="Schupbach R."/>
            <person name="Seaman C."/>
            <person name="Settipalli S."/>
            <person name="Sharpe T."/>
            <person name="Sheridan J."/>
            <person name="Sherpa N."/>
            <person name="Shi J."/>
            <person name="Smirnov S."/>
            <person name="Smith C."/>
            <person name="Sougnez C."/>
            <person name="Spencer B."/>
            <person name="Stalker J."/>
            <person name="Stange-thomann N."/>
            <person name="Stavropoulos S."/>
            <person name="Stetson K."/>
            <person name="Stone C."/>
            <person name="Stone S."/>
            <person name="Stubbs M."/>
            <person name="Talamas J."/>
            <person name="Tchuinga P."/>
            <person name="Tenzing P."/>
            <person name="Tesfaye S."/>
            <person name="Theodore J."/>
            <person name="Thoulutsang Y."/>
            <person name="Topham K."/>
            <person name="Towey S."/>
            <person name="Tsamla T."/>
            <person name="Tsomo N."/>
            <person name="Vallee D."/>
            <person name="Vassiliev H."/>
            <person name="Venkataraman V."/>
            <person name="Vinson J."/>
            <person name="Vo A."/>
            <person name="Wade C."/>
            <person name="Wang S."/>
            <person name="Wangchuk T."/>
            <person name="Wangdi T."/>
            <person name="Whittaker C."/>
            <person name="Wilkinson J."/>
            <person name="Wu Y."/>
            <person name="Wyman D."/>
            <person name="Yadav S."/>
            <person name="Yang S."/>
            <person name="Yang X."/>
            <person name="Yeager S."/>
            <person name="Yee E."/>
            <person name="Young G."/>
            <person name="Zainoun J."/>
            <person name="Zembeck L."/>
            <person name="Zimmer A."/>
            <person name="Zody M."/>
            <person name="Lander E."/>
        </authorList>
    </citation>
    <scope>NUCLEOTIDE SEQUENCE [LARGE SCALE GENOMIC DNA]</scope>
</reference>
<dbReference type="HOGENOM" id="CLU_2819066_0_0_1"/>
<dbReference type="InParanoid" id="H2YDS3"/>
<dbReference type="AlphaFoldDB" id="H2YDS3"/>
<accession>H2YDS3</accession>
<keyword evidence="1" id="KW-1133">Transmembrane helix</keyword>
<feature type="transmembrane region" description="Helical" evidence="1">
    <location>
        <begin position="31"/>
        <end position="50"/>
    </location>
</feature>
<keyword evidence="3" id="KW-1185">Reference proteome</keyword>
<keyword evidence="1" id="KW-0812">Transmembrane</keyword>
<evidence type="ECO:0000256" key="1">
    <source>
        <dbReference type="SAM" id="Phobius"/>
    </source>
</evidence>
<organism evidence="2 3">
    <name type="scientific">Ciona savignyi</name>
    <name type="common">Pacific transparent sea squirt</name>
    <dbReference type="NCBI Taxonomy" id="51511"/>
    <lineage>
        <taxon>Eukaryota</taxon>
        <taxon>Metazoa</taxon>
        <taxon>Chordata</taxon>
        <taxon>Tunicata</taxon>
        <taxon>Ascidiacea</taxon>
        <taxon>Phlebobranchia</taxon>
        <taxon>Cionidae</taxon>
        <taxon>Ciona</taxon>
    </lineage>
</organism>
<keyword evidence="1" id="KW-0472">Membrane</keyword>
<reference evidence="2" key="2">
    <citation type="submission" date="2025-08" db="UniProtKB">
        <authorList>
            <consortium name="Ensembl"/>
        </authorList>
    </citation>
    <scope>IDENTIFICATION</scope>
</reference>
<evidence type="ECO:0000313" key="2">
    <source>
        <dbReference type="Ensembl" id="ENSCSAVP00000003471.1"/>
    </source>
</evidence>
<dbReference type="Proteomes" id="UP000007875">
    <property type="component" value="Unassembled WGS sequence"/>
</dbReference>
<proteinExistence type="predicted"/>
<dbReference type="Ensembl" id="ENSCSAVT00000003524.1">
    <property type="protein sequence ID" value="ENSCSAVP00000003471.1"/>
    <property type="gene ID" value="ENSCSAVG00000002062.1"/>
</dbReference>
<evidence type="ECO:0000313" key="3">
    <source>
        <dbReference type="Proteomes" id="UP000007875"/>
    </source>
</evidence>
<dbReference type="GeneTree" id="ENSGT00390000015993"/>
<name>H2YDS3_CIOSA</name>